<feature type="transmembrane region" description="Helical" evidence="5">
    <location>
        <begin position="420"/>
        <end position="446"/>
    </location>
</feature>
<accession>A0ABN7TDG8</accession>
<dbReference type="InterPro" id="IPR005828">
    <property type="entry name" value="MFS_sugar_transport-like"/>
</dbReference>
<dbReference type="Proteomes" id="UP001158576">
    <property type="component" value="Chromosome 2"/>
</dbReference>
<evidence type="ECO:0000256" key="2">
    <source>
        <dbReference type="ARBA" id="ARBA00022692"/>
    </source>
</evidence>
<dbReference type="SUPFAM" id="SSF103473">
    <property type="entry name" value="MFS general substrate transporter"/>
    <property type="match status" value="1"/>
</dbReference>
<dbReference type="EMBL" id="OU015567">
    <property type="protein sequence ID" value="CAG5112629.1"/>
    <property type="molecule type" value="Genomic_DNA"/>
</dbReference>
<evidence type="ECO:0000256" key="4">
    <source>
        <dbReference type="ARBA" id="ARBA00023136"/>
    </source>
</evidence>
<name>A0ABN7TDG8_OIKDI</name>
<feature type="transmembrane region" description="Helical" evidence="5">
    <location>
        <begin position="331"/>
        <end position="348"/>
    </location>
</feature>
<keyword evidence="2 5" id="KW-0812">Transmembrane</keyword>
<feature type="transmembrane region" description="Helical" evidence="5">
    <location>
        <begin position="360"/>
        <end position="379"/>
    </location>
</feature>
<reference evidence="7 8" key="1">
    <citation type="submission" date="2021-04" db="EMBL/GenBank/DDBJ databases">
        <authorList>
            <person name="Bliznina A."/>
        </authorList>
    </citation>
    <scope>NUCLEOTIDE SEQUENCE [LARGE SCALE GENOMIC DNA]</scope>
</reference>
<feature type="domain" description="Major facilitator superfamily (MFS) profile" evidence="6">
    <location>
        <begin position="26"/>
        <end position="511"/>
    </location>
</feature>
<feature type="transmembrane region" description="Helical" evidence="5">
    <location>
        <begin position="181"/>
        <end position="199"/>
    </location>
</feature>
<keyword evidence="4 5" id="KW-0472">Membrane</keyword>
<dbReference type="CDD" id="cd17317">
    <property type="entry name" value="MFS_SLC22"/>
    <property type="match status" value="1"/>
</dbReference>
<sequence>MTKSLSEQFNEKLDELGHFGPFQIKTFLLLALSTIPCGWHAYSQTILSYEPTYNITTNNAQCKRFNYGDETFENKDDVHQFHLENLHNLVDCEPDDDFWFNTSDTISATTEWQTICSKQWQQDFDTQSFMLGKLAGAFIFGAMSDAVGRFKTYFISLVLQLATGILIAIAPNVLVYSIARFAEGAACSGVYLCAYVLALEFIGPDKRTTPGLIYHMFYAIGYSLLAPIGNYIKDFRTVSWVLAIPSAFALPLYFIIDESVQWLLGKRRIDDAEKIVLKAADGNKKVLEKPVFVDDKEDKEGDEKNKGQCAAFADMFVDVFSGPYPKLRRRILSLFLIWPINSGSYYGITLNAKNLSGNFYLNLLISGLTEIPAILFVIFSISKWDIGRKKILMFTYALCAGLMGLIAVIQAFHLDGDGNMWSILVIIPAMGGKFAISGAYAVIYLFSTEQVPTVVKNSCLGVCSICARFGGLLCPYIISLANYWKPLPLIIFASVSVVAFVLMIPLPETHKKVLPQTLEEAESFGFS</sequence>
<dbReference type="Gene3D" id="1.20.1250.20">
    <property type="entry name" value="MFS general substrate transporter like domains"/>
    <property type="match status" value="1"/>
</dbReference>
<dbReference type="InterPro" id="IPR036259">
    <property type="entry name" value="MFS_trans_sf"/>
</dbReference>
<proteinExistence type="predicted"/>
<feature type="transmembrane region" description="Helical" evidence="5">
    <location>
        <begin position="211"/>
        <end position="232"/>
    </location>
</feature>
<dbReference type="Pfam" id="PF00083">
    <property type="entry name" value="Sugar_tr"/>
    <property type="match status" value="1"/>
</dbReference>
<feature type="transmembrane region" description="Helical" evidence="5">
    <location>
        <begin position="238"/>
        <end position="256"/>
    </location>
</feature>
<evidence type="ECO:0000259" key="6">
    <source>
        <dbReference type="PROSITE" id="PS50850"/>
    </source>
</evidence>
<evidence type="ECO:0000256" key="3">
    <source>
        <dbReference type="ARBA" id="ARBA00022989"/>
    </source>
</evidence>
<feature type="transmembrane region" description="Helical" evidence="5">
    <location>
        <begin position="391"/>
        <end position="414"/>
    </location>
</feature>
<gene>
    <name evidence="7" type="ORF">OKIOD_LOCUS15587</name>
</gene>
<keyword evidence="3 5" id="KW-1133">Transmembrane helix</keyword>
<evidence type="ECO:0000313" key="8">
    <source>
        <dbReference type="Proteomes" id="UP001158576"/>
    </source>
</evidence>
<comment type="subcellular location">
    <subcellularLocation>
        <location evidence="1">Membrane</location>
        <topology evidence="1">Multi-pass membrane protein</topology>
    </subcellularLocation>
</comment>
<feature type="transmembrane region" description="Helical" evidence="5">
    <location>
        <begin position="153"/>
        <end position="175"/>
    </location>
</feature>
<organism evidence="7 8">
    <name type="scientific">Oikopleura dioica</name>
    <name type="common">Tunicate</name>
    <dbReference type="NCBI Taxonomy" id="34765"/>
    <lineage>
        <taxon>Eukaryota</taxon>
        <taxon>Metazoa</taxon>
        <taxon>Chordata</taxon>
        <taxon>Tunicata</taxon>
        <taxon>Appendicularia</taxon>
        <taxon>Copelata</taxon>
        <taxon>Oikopleuridae</taxon>
        <taxon>Oikopleura</taxon>
    </lineage>
</organism>
<evidence type="ECO:0000313" key="7">
    <source>
        <dbReference type="EMBL" id="CAG5112629.1"/>
    </source>
</evidence>
<protein>
    <submittedName>
        <fullName evidence="7">Oidioi.mRNA.OKI2018_I69.chr2.g6822.t1.cds</fullName>
    </submittedName>
</protein>
<feature type="transmembrane region" description="Helical" evidence="5">
    <location>
        <begin position="487"/>
        <end position="506"/>
    </location>
</feature>
<feature type="transmembrane region" description="Helical" evidence="5">
    <location>
        <begin position="458"/>
        <end position="481"/>
    </location>
</feature>
<evidence type="ECO:0000256" key="1">
    <source>
        <dbReference type="ARBA" id="ARBA00004141"/>
    </source>
</evidence>
<evidence type="ECO:0000256" key="5">
    <source>
        <dbReference type="SAM" id="Phobius"/>
    </source>
</evidence>
<dbReference type="PANTHER" id="PTHR24064">
    <property type="entry name" value="SOLUTE CARRIER FAMILY 22 MEMBER"/>
    <property type="match status" value="1"/>
</dbReference>
<dbReference type="PROSITE" id="PS50850">
    <property type="entry name" value="MFS"/>
    <property type="match status" value="1"/>
</dbReference>
<dbReference type="InterPro" id="IPR020846">
    <property type="entry name" value="MFS_dom"/>
</dbReference>
<keyword evidence="8" id="KW-1185">Reference proteome</keyword>